<evidence type="ECO:0000256" key="6">
    <source>
        <dbReference type="ARBA" id="ARBA00022776"/>
    </source>
</evidence>
<dbReference type="GO" id="GO:0005874">
    <property type="term" value="C:microtubule"/>
    <property type="evidence" value="ECO:0007669"/>
    <property type="project" value="UniProtKB-KW"/>
</dbReference>
<dbReference type="AlphaFoldDB" id="A0A6G1GMA6"/>
<keyword evidence="9" id="KW-0131">Cell cycle</keyword>
<comment type="subcellular location">
    <subcellularLocation>
        <location evidence="1">Cytoplasm</location>
        <location evidence="1">Cytoskeleton</location>
        <location evidence="1">Spindle</location>
    </subcellularLocation>
</comment>
<dbReference type="GO" id="GO:0005829">
    <property type="term" value="C:cytosol"/>
    <property type="evidence" value="ECO:0007669"/>
    <property type="project" value="TreeGrafter"/>
</dbReference>
<feature type="coiled-coil region" evidence="10">
    <location>
        <begin position="240"/>
        <end position="305"/>
    </location>
</feature>
<evidence type="ECO:0000256" key="7">
    <source>
        <dbReference type="ARBA" id="ARBA00023054"/>
    </source>
</evidence>
<organism evidence="11 12">
    <name type="scientific">Aulographum hederae CBS 113979</name>
    <dbReference type="NCBI Taxonomy" id="1176131"/>
    <lineage>
        <taxon>Eukaryota</taxon>
        <taxon>Fungi</taxon>
        <taxon>Dikarya</taxon>
        <taxon>Ascomycota</taxon>
        <taxon>Pezizomycotina</taxon>
        <taxon>Dothideomycetes</taxon>
        <taxon>Pleosporomycetidae</taxon>
        <taxon>Aulographales</taxon>
        <taxon>Aulographaceae</taxon>
    </lineage>
</organism>
<evidence type="ECO:0000313" key="11">
    <source>
        <dbReference type="EMBL" id="KAF1982065.1"/>
    </source>
</evidence>
<dbReference type="Pfam" id="PF25762">
    <property type="entry name" value="HAUS1"/>
    <property type="match status" value="1"/>
</dbReference>
<proteinExistence type="inferred from homology"/>
<dbReference type="Proteomes" id="UP000800041">
    <property type="component" value="Unassembled WGS sequence"/>
</dbReference>
<evidence type="ECO:0008006" key="13">
    <source>
        <dbReference type="Google" id="ProtNLM"/>
    </source>
</evidence>
<dbReference type="PANTHER" id="PTHR31570">
    <property type="entry name" value="HAUS AUGMIN-LIKE COMPLEX SUBUNIT 1"/>
    <property type="match status" value="1"/>
</dbReference>
<dbReference type="GO" id="GO:0051301">
    <property type="term" value="P:cell division"/>
    <property type="evidence" value="ECO:0007669"/>
    <property type="project" value="UniProtKB-KW"/>
</dbReference>
<evidence type="ECO:0000256" key="1">
    <source>
        <dbReference type="ARBA" id="ARBA00004186"/>
    </source>
</evidence>
<keyword evidence="6" id="KW-0498">Mitosis</keyword>
<accession>A0A6G1GMA6</accession>
<evidence type="ECO:0000256" key="2">
    <source>
        <dbReference type="ARBA" id="ARBA00005479"/>
    </source>
</evidence>
<dbReference type="GO" id="GO:0070652">
    <property type="term" value="C:HAUS complex"/>
    <property type="evidence" value="ECO:0007669"/>
    <property type="project" value="InterPro"/>
</dbReference>
<evidence type="ECO:0000256" key="3">
    <source>
        <dbReference type="ARBA" id="ARBA00022490"/>
    </source>
</evidence>
<evidence type="ECO:0000256" key="4">
    <source>
        <dbReference type="ARBA" id="ARBA00022618"/>
    </source>
</evidence>
<keyword evidence="12" id="KW-1185">Reference proteome</keyword>
<reference evidence="11" key="1">
    <citation type="journal article" date="2020" name="Stud. Mycol.">
        <title>101 Dothideomycetes genomes: a test case for predicting lifestyles and emergence of pathogens.</title>
        <authorList>
            <person name="Haridas S."/>
            <person name="Albert R."/>
            <person name="Binder M."/>
            <person name="Bloem J."/>
            <person name="Labutti K."/>
            <person name="Salamov A."/>
            <person name="Andreopoulos B."/>
            <person name="Baker S."/>
            <person name="Barry K."/>
            <person name="Bills G."/>
            <person name="Bluhm B."/>
            <person name="Cannon C."/>
            <person name="Castanera R."/>
            <person name="Culley D."/>
            <person name="Daum C."/>
            <person name="Ezra D."/>
            <person name="Gonzalez J."/>
            <person name="Henrissat B."/>
            <person name="Kuo A."/>
            <person name="Liang C."/>
            <person name="Lipzen A."/>
            <person name="Lutzoni F."/>
            <person name="Magnuson J."/>
            <person name="Mondo S."/>
            <person name="Nolan M."/>
            <person name="Ohm R."/>
            <person name="Pangilinan J."/>
            <person name="Park H.-J."/>
            <person name="Ramirez L."/>
            <person name="Alfaro M."/>
            <person name="Sun H."/>
            <person name="Tritt A."/>
            <person name="Yoshinaga Y."/>
            <person name="Zwiers L.-H."/>
            <person name="Turgeon B."/>
            <person name="Goodwin S."/>
            <person name="Spatafora J."/>
            <person name="Crous P."/>
            <person name="Grigoriev I."/>
        </authorList>
    </citation>
    <scope>NUCLEOTIDE SEQUENCE</scope>
    <source>
        <strain evidence="11">CBS 113979</strain>
    </source>
</reference>
<keyword evidence="7 10" id="KW-0175">Coiled coil</keyword>
<evidence type="ECO:0000256" key="10">
    <source>
        <dbReference type="SAM" id="Coils"/>
    </source>
</evidence>
<comment type="similarity">
    <text evidence="2">Belongs to the HAUS1 family.</text>
</comment>
<dbReference type="OrthoDB" id="5372507at2759"/>
<dbReference type="PANTHER" id="PTHR31570:SF1">
    <property type="entry name" value="HAUS AUGMIN-LIKE COMPLEX SUBUNIT 1"/>
    <property type="match status" value="1"/>
</dbReference>
<evidence type="ECO:0000313" key="12">
    <source>
        <dbReference type="Proteomes" id="UP000800041"/>
    </source>
</evidence>
<sequence length="310" mass="34232">MDATLSPSALFSPSKAAQQRAQAQDWHHVDTWLSSKYPGRSVPSFERNEDTLAALIALAGANERADEERELVWAIEKAALKDLTDEETAKNAKNANSVHQPVLPAILSQLPGAGQEHLESLSALSVAANAPSSSANAIAHAVVAQTTTFHTLSQHLAHLTALHSYLQNHIQGLRLLLSDVKGEQFKPPRELPKQTADWTRNTKILKGKIREYEERLANLTSGPMPGPSPRKGGDVAFGGKDATLGKLAELEESILDLRNEVQLVEKDVRRYEDLPPSMSQARKKVELKELELNKLRDKRDRLFEALVERT</sequence>
<gene>
    <name evidence="11" type="ORF">K402DRAFT_407971</name>
</gene>
<keyword evidence="5" id="KW-0493">Microtubule</keyword>
<evidence type="ECO:0000256" key="9">
    <source>
        <dbReference type="ARBA" id="ARBA00023306"/>
    </source>
</evidence>
<evidence type="ECO:0000256" key="8">
    <source>
        <dbReference type="ARBA" id="ARBA00023212"/>
    </source>
</evidence>
<dbReference type="InterPro" id="IPR026243">
    <property type="entry name" value="HAUS1"/>
</dbReference>
<keyword evidence="3" id="KW-0963">Cytoplasm</keyword>
<evidence type="ECO:0000256" key="5">
    <source>
        <dbReference type="ARBA" id="ARBA00022701"/>
    </source>
</evidence>
<keyword evidence="8" id="KW-0206">Cytoskeleton</keyword>
<protein>
    <recommendedName>
        <fullName evidence="13">HAUS augmin-like complex subunit 1</fullName>
    </recommendedName>
</protein>
<dbReference type="GO" id="GO:0051225">
    <property type="term" value="P:spindle assembly"/>
    <property type="evidence" value="ECO:0007669"/>
    <property type="project" value="InterPro"/>
</dbReference>
<name>A0A6G1GMA6_9PEZI</name>
<dbReference type="EMBL" id="ML977189">
    <property type="protein sequence ID" value="KAF1982065.1"/>
    <property type="molecule type" value="Genomic_DNA"/>
</dbReference>
<keyword evidence="4" id="KW-0132">Cell division</keyword>
<dbReference type="GO" id="GO:0005819">
    <property type="term" value="C:spindle"/>
    <property type="evidence" value="ECO:0007669"/>
    <property type="project" value="UniProtKB-SubCell"/>
</dbReference>